<evidence type="ECO:0000256" key="10">
    <source>
        <dbReference type="PROSITE-ProRule" id="PRU00452"/>
    </source>
</evidence>
<evidence type="ECO:0000256" key="3">
    <source>
        <dbReference type="ARBA" id="ARBA00008212"/>
    </source>
</evidence>
<evidence type="ECO:0000256" key="9">
    <source>
        <dbReference type="ARBA" id="ARBA00023242"/>
    </source>
</evidence>
<dbReference type="GO" id="GO:0030915">
    <property type="term" value="C:Smc5-Smc6 complex"/>
    <property type="evidence" value="ECO:0007669"/>
    <property type="project" value="InterPro"/>
</dbReference>
<dbReference type="GO" id="GO:0008270">
    <property type="term" value="F:zinc ion binding"/>
    <property type="evidence" value="ECO:0007669"/>
    <property type="project" value="UniProtKB-KW"/>
</dbReference>
<evidence type="ECO:0000256" key="4">
    <source>
        <dbReference type="ARBA" id="ARBA00022679"/>
    </source>
</evidence>
<keyword evidence="8" id="KW-0862">Zinc</keyword>
<dbReference type="PROSITE" id="PS51044">
    <property type="entry name" value="ZF_SP_RING"/>
    <property type="match status" value="1"/>
</dbReference>
<keyword evidence="9" id="KW-0539">Nucleus</keyword>
<dbReference type="GO" id="GO:0005634">
    <property type="term" value="C:nucleus"/>
    <property type="evidence" value="ECO:0007669"/>
    <property type="project" value="UniProtKB-SubCell"/>
</dbReference>
<dbReference type="InterPro" id="IPR026846">
    <property type="entry name" value="Nse2(Mms21)"/>
</dbReference>
<dbReference type="PANTHER" id="PTHR21330:SF1">
    <property type="entry name" value="E3 SUMO-PROTEIN LIGASE NSE2"/>
    <property type="match status" value="1"/>
</dbReference>
<dbReference type="InterPro" id="IPR013083">
    <property type="entry name" value="Znf_RING/FYVE/PHD"/>
</dbReference>
<dbReference type="EMBL" id="JBBNAG010000005">
    <property type="protein sequence ID" value="KAK9131914.1"/>
    <property type="molecule type" value="Genomic_DNA"/>
</dbReference>
<dbReference type="GO" id="GO:0000724">
    <property type="term" value="P:double-strand break repair via homologous recombination"/>
    <property type="evidence" value="ECO:0007669"/>
    <property type="project" value="InterPro"/>
</dbReference>
<accession>A0AAP0JDC9</accession>
<dbReference type="Gene3D" id="3.30.40.10">
    <property type="entry name" value="Zinc/RING finger domain, C3HC4 (zinc finger)"/>
    <property type="match status" value="1"/>
</dbReference>
<comment type="caution">
    <text evidence="13">The sequence shown here is derived from an EMBL/GenBank/DDBJ whole genome shotgun (WGS) entry which is preliminary data.</text>
</comment>
<evidence type="ECO:0000256" key="6">
    <source>
        <dbReference type="ARBA" id="ARBA00022771"/>
    </source>
</evidence>
<dbReference type="GO" id="GO:0016925">
    <property type="term" value="P:protein sumoylation"/>
    <property type="evidence" value="ECO:0007669"/>
    <property type="project" value="UniProtKB-ARBA"/>
</dbReference>
<evidence type="ECO:0000256" key="1">
    <source>
        <dbReference type="ARBA" id="ARBA00004123"/>
    </source>
</evidence>
<evidence type="ECO:0000256" key="7">
    <source>
        <dbReference type="ARBA" id="ARBA00022786"/>
    </source>
</evidence>
<comment type="similarity">
    <text evidence="3">Belongs to the NSE2 family.</text>
</comment>
<keyword evidence="14" id="KW-1185">Reference proteome</keyword>
<reference evidence="13 14" key="1">
    <citation type="submission" date="2024-01" db="EMBL/GenBank/DDBJ databases">
        <title>Genome assemblies of Stephania.</title>
        <authorList>
            <person name="Yang L."/>
        </authorList>
    </citation>
    <scope>NUCLEOTIDE SEQUENCE [LARGE SCALE GENOMIC DNA]</scope>
    <source>
        <strain evidence="13">JXDWG</strain>
        <tissue evidence="13">Leaf</tissue>
    </source>
</reference>
<name>A0AAP0JDC9_9MAGN</name>
<evidence type="ECO:0000256" key="11">
    <source>
        <dbReference type="SAM" id="MobiDB-lite"/>
    </source>
</evidence>
<protein>
    <recommendedName>
        <fullName evidence="12">SP-RING-type domain-containing protein</fullName>
    </recommendedName>
</protein>
<keyword evidence="4" id="KW-0808">Transferase</keyword>
<dbReference type="AlphaFoldDB" id="A0AAP0JDC9"/>
<evidence type="ECO:0000313" key="13">
    <source>
        <dbReference type="EMBL" id="KAK9131914.1"/>
    </source>
</evidence>
<feature type="region of interest" description="Disordered" evidence="11">
    <location>
        <begin position="232"/>
        <end position="252"/>
    </location>
</feature>
<evidence type="ECO:0000256" key="5">
    <source>
        <dbReference type="ARBA" id="ARBA00022723"/>
    </source>
</evidence>
<dbReference type="SUPFAM" id="SSF57850">
    <property type="entry name" value="RING/U-box"/>
    <property type="match status" value="1"/>
</dbReference>
<comment type="subcellular location">
    <subcellularLocation>
        <location evidence="1">Nucleus</location>
    </subcellularLocation>
</comment>
<keyword evidence="7" id="KW-0833">Ubl conjugation pathway</keyword>
<dbReference type="PANTHER" id="PTHR21330">
    <property type="entry name" value="E3 SUMO-PROTEIN LIGASE NSE2"/>
    <property type="match status" value="1"/>
</dbReference>
<evidence type="ECO:0000259" key="12">
    <source>
        <dbReference type="PROSITE" id="PS51044"/>
    </source>
</evidence>
<feature type="domain" description="SP-RING-type" evidence="12">
    <location>
        <begin position="144"/>
        <end position="231"/>
    </location>
</feature>
<evidence type="ECO:0000256" key="8">
    <source>
        <dbReference type="ARBA" id="ARBA00022833"/>
    </source>
</evidence>
<dbReference type="Proteomes" id="UP001419268">
    <property type="component" value="Unassembled WGS sequence"/>
</dbReference>
<gene>
    <name evidence="13" type="ORF">Scep_011442</name>
</gene>
<evidence type="ECO:0000313" key="14">
    <source>
        <dbReference type="Proteomes" id="UP001419268"/>
    </source>
</evidence>
<keyword evidence="5" id="KW-0479">Metal-binding</keyword>
<dbReference type="Pfam" id="PF11789">
    <property type="entry name" value="zf-Nse"/>
    <property type="match status" value="1"/>
</dbReference>
<dbReference type="InterPro" id="IPR004181">
    <property type="entry name" value="Znf_MIZ"/>
</dbReference>
<evidence type="ECO:0000256" key="2">
    <source>
        <dbReference type="ARBA" id="ARBA00004718"/>
    </source>
</evidence>
<dbReference type="CDD" id="cd16651">
    <property type="entry name" value="SPL-RING_NSE2"/>
    <property type="match status" value="1"/>
</dbReference>
<keyword evidence="6 10" id="KW-0863">Zinc-finger</keyword>
<sequence>MASTSDACGADSSRRLRNAATALYSDNQSLITDIRKFLPVMRGLAVDLERENRSHMVKELEDGVAELLGASDDCLHFVSAIESVANNYQPGGGLESFKTLLLCYFRKYNQSRMDSRFLSDEMLRVLNTLLQNVHHAGQPMPGDEQEDIVVTSTQTSLLNIICPLSGKPITELGDPVRNMDCKHIYEKMAVMHYIKTKKAQKCPVAGCPKILQAGRVVCDPLLRIEIDEMRSMSHQTGRSIPVEDFTELDEDE</sequence>
<organism evidence="13 14">
    <name type="scientific">Stephania cephalantha</name>
    <dbReference type="NCBI Taxonomy" id="152367"/>
    <lineage>
        <taxon>Eukaryota</taxon>
        <taxon>Viridiplantae</taxon>
        <taxon>Streptophyta</taxon>
        <taxon>Embryophyta</taxon>
        <taxon>Tracheophyta</taxon>
        <taxon>Spermatophyta</taxon>
        <taxon>Magnoliopsida</taxon>
        <taxon>Ranunculales</taxon>
        <taxon>Menispermaceae</taxon>
        <taxon>Menispermoideae</taxon>
        <taxon>Cissampelideae</taxon>
        <taxon>Stephania</taxon>
    </lineage>
</organism>
<comment type="pathway">
    <text evidence="2">Protein modification; protein sumoylation.</text>
</comment>
<dbReference type="GO" id="GO:0061665">
    <property type="term" value="F:SUMO ligase activity"/>
    <property type="evidence" value="ECO:0007669"/>
    <property type="project" value="TreeGrafter"/>
</dbReference>
<proteinExistence type="inferred from homology"/>